<dbReference type="AlphaFoldDB" id="A0A1G2LBZ3"/>
<dbReference type="STRING" id="1802281.A3A44_03035"/>
<gene>
    <name evidence="2" type="ORF">A3A44_03035</name>
</gene>
<proteinExistence type="predicted"/>
<keyword evidence="1" id="KW-1133">Transmembrane helix</keyword>
<organism evidence="2 3">
    <name type="scientific">Candidatus Sungbacteria bacterium RIFCSPLOWO2_01_FULL_60_25</name>
    <dbReference type="NCBI Taxonomy" id="1802281"/>
    <lineage>
        <taxon>Bacteria</taxon>
        <taxon>Candidatus Sungiibacteriota</taxon>
    </lineage>
</organism>
<accession>A0A1G2LBZ3</accession>
<feature type="transmembrane region" description="Helical" evidence="1">
    <location>
        <begin position="40"/>
        <end position="63"/>
    </location>
</feature>
<evidence type="ECO:0000313" key="2">
    <source>
        <dbReference type="EMBL" id="OHA08351.1"/>
    </source>
</evidence>
<dbReference type="EMBL" id="MHQT01000042">
    <property type="protein sequence ID" value="OHA08351.1"/>
    <property type="molecule type" value="Genomic_DNA"/>
</dbReference>
<keyword evidence="1" id="KW-0472">Membrane</keyword>
<evidence type="ECO:0000313" key="3">
    <source>
        <dbReference type="Proteomes" id="UP000178977"/>
    </source>
</evidence>
<keyword evidence="1" id="KW-0812">Transmembrane</keyword>
<feature type="transmembrane region" description="Helical" evidence="1">
    <location>
        <begin position="6"/>
        <end position="28"/>
    </location>
</feature>
<evidence type="ECO:0000256" key="1">
    <source>
        <dbReference type="SAM" id="Phobius"/>
    </source>
</evidence>
<name>A0A1G2LBZ3_9BACT</name>
<dbReference type="Proteomes" id="UP000178977">
    <property type="component" value="Unassembled WGS sequence"/>
</dbReference>
<comment type="caution">
    <text evidence="2">The sequence shown here is derived from an EMBL/GenBank/DDBJ whole genome shotgun (WGS) entry which is preliminary data.</text>
</comment>
<protein>
    <submittedName>
        <fullName evidence="2">Uncharacterized protein</fullName>
    </submittedName>
</protein>
<reference evidence="2 3" key="1">
    <citation type="journal article" date="2016" name="Nat. Commun.">
        <title>Thousands of microbial genomes shed light on interconnected biogeochemical processes in an aquifer system.</title>
        <authorList>
            <person name="Anantharaman K."/>
            <person name="Brown C.T."/>
            <person name="Hug L.A."/>
            <person name="Sharon I."/>
            <person name="Castelle C.J."/>
            <person name="Probst A.J."/>
            <person name="Thomas B.C."/>
            <person name="Singh A."/>
            <person name="Wilkins M.J."/>
            <person name="Karaoz U."/>
            <person name="Brodie E.L."/>
            <person name="Williams K.H."/>
            <person name="Hubbard S.S."/>
            <person name="Banfield J.F."/>
        </authorList>
    </citation>
    <scope>NUCLEOTIDE SEQUENCE [LARGE SCALE GENOMIC DNA]</scope>
</reference>
<sequence>MFWILLAFFILFLVVDAFLSLAVIFHLYQYTMADWTLGRTIAIAYAAIAISFFVLAIASFSQIPFDAYEPVWRDAIGGLRPQLWNP</sequence>